<evidence type="ECO:0000259" key="1">
    <source>
        <dbReference type="PROSITE" id="PS51186"/>
    </source>
</evidence>
<dbReference type="OrthoDB" id="9795188at2"/>
<dbReference type="GO" id="GO:0005737">
    <property type="term" value="C:cytoplasm"/>
    <property type="evidence" value="ECO:0007669"/>
    <property type="project" value="TreeGrafter"/>
</dbReference>
<evidence type="ECO:0000313" key="3">
    <source>
        <dbReference type="Proteomes" id="UP000095329"/>
    </source>
</evidence>
<dbReference type="InterPro" id="IPR051908">
    <property type="entry name" value="Ribosomal_N-acetyltransferase"/>
</dbReference>
<organism evidence="2 3">
    <name type="scientific">Streptomyces thermolilacinus SPC6</name>
    <dbReference type="NCBI Taxonomy" id="1306406"/>
    <lineage>
        <taxon>Bacteria</taxon>
        <taxon>Bacillati</taxon>
        <taxon>Actinomycetota</taxon>
        <taxon>Actinomycetes</taxon>
        <taxon>Kitasatosporales</taxon>
        <taxon>Streptomycetaceae</taxon>
        <taxon>Streptomyces</taxon>
    </lineage>
</organism>
<dbReference type="STRING" id="1306406.J116_017635"/>
<feature type="domain" description="N-acetyltransferase" evidence="1">
    <location>
        <begin position="11"/>
        <end position="176"/>
    </location>
</feature>
<keyword evidence="3" id="KW-1185">Reference proteome</keyword>
<dbReference type="Pfam" id="PF13302">
    <property type="entry name" value="Acetyltransf_3"/>
    <property type="match status" value="1"/>
</dbReference>
<dbReference type="GO" id="GO:1990189">
    <property type="term" value="F:protein N-terminal-serine acetyltransferase activity"/>
    <property type="evidence" value="ECO:0007669"/>
    <property type="project" value="TreeGrafter"/>
</dbReference>
<dbReference type="Gene3D" id="3.40.630.30">
    <property type="match status" value="1"/>
</dbReference>
<dbReference type="RefSeq" id="WP_023588396.1">
    <property type="nucleotide sequence ID" value="NZ_ASHX02000001.1"/>
</dbReference>
<sequence>MEPVTLNSRRLLLRPFAPDDAEEVRAAVQDPQIKRWIPLPDPYGIADARDFVCRYVPDAWRDDTEYTFSVRPRGQATGPLLASVSLHHPRAGTWEIGFYTVREHRGNGYATEATRTLAHWAFTTLGCTRLEWRAEVGNTASRLVAEKAGFTLEGTLRAAFARPDSRRDCWLASLLPSDLGLPSPTPYLPSARP</sequence>
<dbReference type="Proteomes" id="UP000095329">
    <property type="component" value="Unassembled WGS sequence"/>
</dbReference>
<evidence type="ECO:0000313" key="2">
    <source>
        <dbReference type="EMBL" id="OEJ96022.1"/>
    </source>
</evidence>
<dbReference type="InterPro" id="IPR016181">
    <property type="entry name" value="Acyl_CoA_acyltransferase"/>
</dbReference>
<reference evidence="2 3" key="1">
    <citation type="journal article" date="2013" name="Genome Announc.">
        <title>Genome Sequence of Streptomyces violaceusniger Strain SPC6, a Halotolerant Streptomycete That Exhibits Rapid Growth and Development.</title>
        <authorList>
            <person name="Chen X."/>
            <person name="Zhang B."/>
            <person name="Zhang W."/>
            <person name="Wu X."/>
            <person name="Zhang M."/>
            <person name="Chen T."/>
            <person name="Liu G."/>
            <person name="Dyson P."/>
        </authorList>
    </citation>
    <scope>NUCLEOTIDE SEQUENCE [LARGE SCALE GENOMIC DNA]</scope>
    <source>
        <strain evidence="2 3">SPC6</strain>
    </source>
</reference>
<dbReference type="GO" id="GO:0008999">
    <property type="term" value="F:protein-N-terminal-alanine acetyltransferase activity"/>
    <property type="evidence" value="ECO:0007669"/>
    <property type="project" value="TreeGrafter"/>
</dbReference>
<dbReference type="CDD" id="cd04301">
    <property type="entry name" value="NAT_SF"/>
    <property type="match status" value="1"/>
</dbReference>
<dbReference type="AlphaFoldDB" id="A0A1D3DUM2"/>
<dbReference type="SUPFAM" id="SSF55729">
    <property type="entry name" value="Acyl-CoA N-acyltransferases (Nat)"/>
    <property type="match status" value="1"/>
</dbReference>
<name>A0A1D3DUM2_9ACTN</name>
<dbReference type="InterPro" id="IPR000182">
    <property type="entry name" value="GNAT_dom"/>
</dbReference>
<dbReference type="PANTHER" id="PTHR43441:SF10">
    <property type="entry name" value="ACETYLTRANSFERASE"/>
    <property type="match status" value="1"/>
</dbReference>
<dbReference type="eggNOG" id="COG1670">
    <property type="taxonomic scope" value="Bacteria"/>
</dbReference>
<gene>
    <name evidence="2" type="ORF">J116_017635</name>
</gene>
<proteinExistence type="predicted"/>
<dbReference type="PROSITE" id="PS51186">
    <property type="entry name" value="GNAT"/>
    <property type="match status" value="1"/>
</dbReference>
<dbReference type="EMBL" id="ASHX02000001">
    <property type="protein sequence ID" value="OEJ96022.1"/>
    <property type="molecule type" value="Genomic_DNA"/>
</dbReference>
<dbReference type="PANTHER" id="PTHR43441">
    <property type="entry name" value="RIBOSOMAL-PROTEIN-SERINE ACETYLTRANSFERASE"/>
    <property type="match status" value="1"/>
</dbReference>
<accession>A0A1D3DUM2</accession>
<protein>
    <submittedName>
        <fullName evidence="2">GNAT family N-acetyltransferase</fullName>
    </submittedName>
</protein>
<comment type="caution">
    <text evidence="2">The sequence shown here is derived from an EMBL/GenBank/DDBJ whole genome shotgun (WGS) entry which is preliminary data.</text>
</comment>